<evidence type="ECO:0000313" key="7">
    <source>
        <dbReference type="Proteomes" id="UP001501676"/>
    </source>
</evidence>
<dbReference type="PROSITE" id="PS00903">
    <property type="entry name" value="CYT_DCMP_DEAMINASES_1"/>
    <property type="match status" value="1"/>
</dbReference>
<dbReference type="PROSITE" id="PS51747">
    <property type="entry name" value="CYT_DCMP_DEAMINASES_2"/>
    <property type="match status" value="1"/>
</dbReference>
<dbReference type="PANTHER" id="PTHR11079:SF162">
    <property type="entry name" value="RIBOFLAVIN BIOSYNTHESIS PROTEIN PYRD, CHLOROPLASTIC"/>
    <property type="match status" value="1"/>
</dbReference>
<evidence type="ECO:0000256" key="3">
    <source>
        <dbReference type="ARBA" id="ARBA00022723"/>
    </source>
</evidence>
<evidence type="ECO:0000256" key="1">
    <source>
        <dbReference type="ARBA" id="ARBA00004882"/>
    </source>
</evidence>
<dbReference type="PANTHER" id="PTHR11079">
    <property type="entry name" value="CYTOSINE DEAMINASE FAMILY MEMBER"/>
    <property type="match status" value="1"/>
</dbReference>
<sequence>MATPVEIDAMRHALVLSAAGLGSTSPNPPVGCVILTPGGQTAGTGWHARKGEPHAETQALAAAGDRARGGTAVVTLEPCNHVGRTPACRQALLDAGVARVVIGVLDPTSRGEGGAAVLRAHGVEVEVGVLADEVTVVLGPWLTAQTTGRPTVTAAYQAAADGISAVTDGALIRELSAGVDVVIHPDGRLQEANRHGRDVLTLPTNAGMNDPACLLTTLYTGGARTVLLLGEPQHLPAFLAAGLIDRAVVMCPLDPPVLRESLLTGFQVTGVAKAGGKLRIDLLRPASIT</sequence>
<dbReference type="SUPFAM" id="SSF53927">
    <property type="entry name" value="Cytidine deaminase-like"/>
    <property type="match status" value="1"/>
</dbReference>
<dbReference type="InterPro" id="IPR002125">
    <property type="entry name" value="CMP_dCMP_dom"/>
</dbReference>
<reference evidence="7" key="1">
    <citation type="journal article" date="2019" name="Int. J. Syst. Evol. Microbiol.">
        <title>The Global Catalogue of Microorganisms (GCM) 10K type strain sequencing project: providing services to taxonomists for standard genome sequencing and annotation.</title>
        <authorList>
            <consortium name="The Broad Institute Genomics Platform"/>
            <consortium name="The Broad Institute Genome Sequencing Center for Infectious Disease"/>
            <person name="Wu L."/>
            <person name="Ma J."/>
        </authorList>
    </citation>
    <scope>NUCLEOTIDE SEQUENCE [LARGE SCALE GENOMIC DNA]</scope>
    <source>
        <strain evidence="7">JCM 9458</strain>
    </source>
</reference>
<name>A0ABP6T0T1_9ACTN</name>
<feature type="domain" description="CMP/dCMP-type deaminase" evidence="5">
    <location>
        <begin position="4"/>
        <end position="126"/>
    </location>
</feature>
<dbReference type="InterPro" id="IPR016193">
    <property type="entry name" value="Cytidine_deaminase-like"/>
</dbReference>
<keyword evidence="3" id="KW-0479">Metal-binding</keyword>
<dbReference type="Gene3D" id="3.40.430.10">
    <property type="entry name" value="Dihydrofolate Reductase, subunit A"/>
    <property type="match status" value="1"/>
</dbReference>
<evidence type="ECO:0000313" key="6">
    <source>
        <dbReference type="EMBL" id="GAA3390288.1"/>
    </source>
</evidence>
<dbReference type="InterPro" id="IPR016192">
    <property type="entry name" value="APOBEC/CMP_deaminase_Zn-bd"/>
</dbReference>
<proteinExistence type="predicted"/>
<dbReference type="CDD" id="cd01284">
    <property type="entry name" value="Riboflavin_deaminase-reductase"/>
    <property type="match status" value="1"/>
</dbReference>
<dbReference type="InterPro" id="IPR024072">
    <property type="entry name" value="DHFR-like_dom_sf"/>
</dbReference>
<dbReference type="Proteomes" id="UP001501676">
    <property type="component" value="Unassembled WGS sequence"/>
</dbReference>
<keyword evidence="4" id="KW-0862">Zinc</keyword>
<comment type="caution">
    <text evidence="6">The sequence shown here is derived from an EMBL/GenBank/DDBJ whole genome shotgun (WGS) entry which is preliminary data.</text>
</comment>
<keyword evidence="7" id="KW-1185">Reference proteome</keyword>
<accession>A0ABP6T0T1</accession>
<organism evidence="6 7">
    <name type="scientific">Cryptosporangium minutisporangium</name>
    <dbReference type="NCBI Taxonomy" id="113569"/>
    <lineage>
        <taxon>Bacteria</taxon>
        <taxon>Bacillati</taxon>
        <taxon>Actinomycetota</taxon>
        <taxon>Actinomycetes</taxon>
        <taxon>Cryptosporangiales</taxon>
        <taxon>Cryptosporangiaceae</taxon>
        <taxon>Cryptosporangium</taxon>
    </lineage>
</organism>
<dbReference type="Gene3D" id="3.40.140.10">
    <property type="entry name" value="Cytidine Deaminase, domain 2"/>
    <property type="match status" value="1"/>
</dbReference>
<dbReference type="NCBIfam" id="TIGR00326">
    <property type="entry name" value="eubact_ribD"/>
    <property type="match status" value="1"/>
</dbReference>
<dbReference type="EMBL" id="BAAAYN010000028">
    <property type="protein sequence ID" value="GAA3390288.1"/>
    <property type="molecule type" value="Genomic_DNA"/>
</dbReference>
<dbReference type="Pfam" id="PF00383">
    <property type="entry name" value="dCMP_cyt_deam_1"/>
    <property type="match status" value="1"/>
</dbReference>
<comment type="pathway">
    <text evidence="1">Cofactor biosynthesis; riboflavin biosynthesis; 5-amino-6-(D-ribitylamino)uracil from GTP: step 2/4.</text>
</comment>
<evidence type="ECO:0000259" key="5">
    <source>
        <dbReference type="PROSITE" id="PS51747"/>
    </source>
</evidence>
<evidence type="ECO:0000256" key="4">
    <source>
        <dbReference type="ARBA" id="ARBA00022833"/>
    </source>
</evidence>
<gene>
    <name evidence="6" type="primary">ribD</name>
    <name evidence="6" type="ORF">GCM10020369_43660</name>
</gene>
<protein>
    <recommendedName>
        <fullName evidence="2">diaminohydroxyphosphoribosylaminopyrimidine deaminase</fullName>
        <ecNumber evidence="2">3.5.4.26</ecNumber>
    </recommendedName>
</protein>
<evidence type="ECO:0000256" key="2">
    <source>
        <dbReference type="ARBA" id="ARBA00012766"/>
    </source>
</evidence>
<dbReference type="EC" id="3.5.4.26" evidence="2"/>
<dbReference type="InterPro" id="IPR004794">
    <property type="entry name" value="Eubact_RibD"/>
</dbReference>